<evidence type="ECO:0000313" key="7">
    <source>
        <dbReference type="Proteomes" id="UP000295066"/>
    </source>
</evidence>
<dbReference type="GO" id="GO:0003700">
    <property type="term" value="F:DNA-binding transcription factor activity"/>
    <property type="evidence" value="ECO:0007669"/>
    <property type="project" value="TreeGrafter"/>
</dbReference>
<dbReference type="PANTHER" id="PTHR30136:SF24">
    <property type="entry name" value="HTH-TYPE TRANSCRIPTIONAL REPRESSOR ALLR"/>
    <property type="match status" value="1"/>
</dbReference>
<dbReference type="InterPro" id="IPR036388">
    <property type="entry name" value="WH-like_DNA-bd_sf"/>
</dbReference>
<evidence type="ECO:0000313" key="6">
    <source>
        <dbReference type="EMBL" id="TDY63214.1"/>
    </source>
</evidence>
<keyword evidence="3" id="KW-0804">Transcription</keyword>
<dbReference type="InterPro" id="IPR014757">
    <property type="entry name" value="Tscrpt_reg_IclR_C"/>
</dbReference>
<evidence type="ECO:0000259" key="5">
    <source>
        <dbReference type="PROSITE" id="PS51078"/>
    </source>
</evidence>
<dbReference type="Pfam" id="PF01614">
    <property type="entry name" value="IclR_C"/>
    <property type="match status" value="1"/>
</dbReference>
<dbReference type="Gene3D" id="1.10.10.10">
    <property type="entry name" value="Winged helix-like DNA-binding domain superfamily/Winged helix DNA-binding domain"/>
    <property type="match status" value="1"/>
</dbReference>
<dbReference type="GO" id="GO:0045892">
    <property type="term" value="P:negative regulation of DNA-templated transcription"/>
    <property type="evidence" value="ECO:0007669"/>
    <property type="project" value="TreeGrafter"/>
</dbReference>
<dbReference type="SMART" id="SM00346">
    <property type="entry name" value="HTH_ICLR"/>
    <property type="match status" value="1"/>
</dbReference>
<dbReference type="InterPro" id="IPR050707">
    <property type="entry name" value="HTH_MetabolicPath_Reg"/>
</dbReference>
<gene>
    <name evidence="6" type="ORF">C8D99_102195</name>
</gene>
<comment type="caution">
    <text evidence="6">The sequence shown here is derived from an EMBL/GenBank/DDBJ whole genome shotgun (WGS) entry which is preliminary data.</text>
</comment>
<dbReference type="Pfam" id="PF09339">
    <property type="entry name" value="HTH_IclR"/>
    <property type="match status" value="1"/>
</dbReference>
<dbReference type="EMBL" id="SORI01000002">
    <property type="protein sequence ID" value="TDY63214.1"/>
    <property type="molecule type" value="Genomic_DNA"/>
</dbReference>
<dbReference type="InterPro" id="IPR005471">
    <property type="entry name" value="Tscrpt_reg_IclR_N"/>
</dbReference>
<evidence type="ECO:0000259" key="4">
    <source>
        <dbReference type="PROSITE" id="PS51077"/>
    </source>
</evidence>
<reference evidence="6 7" key="1">
    <citation type="submission" date="2019-03" db="EMBL/GenBank/DDBJ databases">
        <title>Genomic Encyclopedia of Type Strains, Phase IV (KMG-IV): sequencing the most valuable type-strain genomes for metagenomic binning, comparative biology and taxonomic classification.</title>
        <authorList>
            <person name="Goeker M."/>
        </authorList>
    </citation>
    <scope>NUCLEOTIDE SEQUENCE [LARGE SCALE GENOMIC DNA]</scope>
    <source>
        <strain evidence="6 7">DSM 25964</strain>
    </source>
</reference>
<evidence type="ECO:0000256" key="1">
    <source>
        <dbReference type="ARBA" id="ARBA00023015"/>
    </source>
</evidence>
<protein>
    <submittedName>
        <fullName evidence="6">IclR family transcriptional regulator</fullName>
    </submittedName>
</protein>
<dbReference type="PANTHER" id="PTHR30136">
    <property type="entry name" value="HELIX-TURN-HELIX TRANSCRIPTIONAL REGULATOR, ICLR FAMILY"/>
    <property type="match status" value="1"/>
</dbReference>
<dbReference type="GO" id="GO:0003677">
    <property type="term" value="F:DNA binding"/>
    <property type="evidence" value="ECO:0007669"/>
    <property type="project" value="UniProtKB-KW"/>
</dbReference>
<feature type="domain" description="IclR-ED" evidence="5">
    <location>
        <begin position="102"/>
        <end position="285"/>
    </location>
</feature>
<proteinExistence type="predicted"/>
<keyword evidence="2" id="KW-0238">DNA-binding</keyword>
<sequence>MTKRNRAVGNGTATAEVLNVTVKGLKEEEEGSGKESGGSIRVLDRAMSVLGFMAESRRQVGITEIADAVGLSKATVHRILSTLRDYSVVLKDDSGRYQMGPSVLFWADAYRHRAGLAEISRPLLRRLWEESHETVHLFIFEGGEAYYLDKLDSPHPVGMRSRIGAKRDLYSTSGGRAILAALSEAELDAYLDRTELLPRTENTVTDKEELKNLLAAGRERGFCEEVEENEEGIRCVGAAILDLRGCPVGAVSISAPAYRFSDSQSLALGAKIRETALAISRELGYRG</sequence>
<dbReference type="Proteomes" id="UP000295066">
    <property type="component" value="Unassembled WGS sequence"/>
</dbReference>
<dbReference type="SUPFAM" id="SSF55781">
    <property type="entry name" value="GAF domain-like"/>
    <property type="match status" value="1"/>
</dbReference>
<dbReference type="OrthoDB" id="9791752at2"/>
<dbReference type="InterPro" id="IPR029016">
    <property type="entry name" value="GAF-like_dom_sf"/>
</dbReference>
<accession>A0A4R8MCV8</accession>
<dbReference type="PROSITE" id="PS51077">
    <property type="entry name" value="HTH_ICLR"/>
    <property type="match status" value="1"/>
</dbReference>
<dbReference type="AlphaFoldDB" id="A0A4R8MCV8"/>
<dbReference type="PROSITE" id="PS51078">
    <property type="entry name" value="ICLR_ED"/>
    <property type="match status" value="1"/>
</dbReference>
<organism evidence="6 7">
    <name type="scientific">Aminivibrio pyruvatiphilus</name>
    <dbReference type="NCBI Taxonomy" id="1005740"/>
    <lineage>
        <taxon>Bacteria</taxon>
        <taxon>Thermotogati</taxon>
        <taxon>Synergistota</taxon>
        <taxon>Synergistia</taxon>
        <taxon>Synergistales</taxon>
        <taxon>Aminobacteriaceae</taxon>
        <taxon>Aminivibrio</taxon>
    </lineage>
</organism>
<keyword evidence="7" id="KW-1185">Reference proteome</keyword>
<feature type="domain" description="HTH iclR-type" evidence="4">
    <location>
        <begin position="40"/>
        <end position="101"/>
    </location>
</feature>
<name>A0A4R8MCV8_9BACT</name>
<keyword evidence="1" id="KW-0805">Transcription regulation</keyword>
<dbReference type="SUPFAM" id="SSF46785">
    <property type="entry name" value="Winged helix' DNA-binding domain"/>
    <property type="match status" value="1"/>
</dbReference>
<dbReference type="RefSeq" id="WP_133956162.1">
    <property type="nucleotide sequence ID" value="NZ_SORI01000002.1"/>
</dbReference>
<dbReference type="InterPro" id="IPR036390">
    <property type="entry name" value="WH_DNA-bd_sf"/>
</dbReference>
<evidence type="ECO:0000256" key="3">
    <source>
        <dbReference type="ARBA" id="ARBA00023163"/>
    </source>
</evidence>
<dbReference type="Gene3D" id="3.30.450.40">
    <property type="match status" value="1"/>
</dbReference>
<evidence type="ECO:0000256" key="2">
    <source>
        <dbReference type="ARBA" id="ARBA00023125"/>
    </source>
</evidence>